<feature type="transmembrane region" description="Helical" evidence="7">
    <location>
        <begin position="412"/>
        <end position="441"/>
    </location>
</feature>
<protein>
    <submittedName>
        <fullName evidence="8">NCS2 family permease</fullName>
    </submittedName>
</protein>
<evidence type="ECO:0000313" key="8">
    <source>
        <dbReference type="EMBL" id="MBO8414291.1"/>
    </source>
</evidence>
<evidence type="ECO:0000256" key="1">
    <source>
        <dbReference type="ARBA" id="ARBA00004127"/>
    </source>
</evidence>
<comment type="caution">
    <text evidence="8">The sequence shown here is derived from an EMBL/GenBank/DDBJ whole genome shotgun (WGS) entry which is preliminary data.</text>
</comment>
<evidence type="ECO:0000256" key="6">
    <source>
        <dbReference type="ARBA" id="ARBA00023136"/>
    </source>
</evidence>
<feature type="transmembrane region" description="Helical" evidence="7">
    <location>
        <begin position="278"/>
        <end position="300"/>
    </location>
</feature>
<accession>A0A9D9GRL1</accession>
<keyword evidence="3" id="KW-0813">Transport</keyword>
<dbReference type="InterPro" id="IPR045018">
    <property type="entry name" value="Azg-like"/>
</dbReference>
<dbReference type="GO" id="GO:0005886">
    <property type="term" value="C:plasma membrane"/>
    <property type="evidence" value="ECO:0007669"/>
    <property type="project" value="TreeGrafter"/>
</dbReference>
<gene>
    <name evidence="8" type="ORF">IAC78_02290</name>
</gene>
<feature type="transmembrane region" description="Helical" evidence="7">
    <location>
        <begin position="52"/>
        <end position="71"/>
    </location>
</feature>
<reference evidence="8" key="2">
    <citation type="journal article" date="2021" name="PeerJ">
        <title>Extensive microbial diversity within the chicken gut microbiome revealed by metagenomics and culture.</title>
        <authorList>
            <person name="Gilroy R."/>
            <person name="Ravi A."/>
            <person name="Getino M."/>
            <person name="Pursley I."/>
            <person name="Horton D.L."/>
            <person name="Alikhan N.F."/>
            <person name="Baker D."/>
            <person name="Gharbi K."/>
            <person name="Hall N."/>
            <person name="Watson M."/>
            <person name="Adriaenssens E.M."/>
            <person name="Foster-Nyarko E."/>
            <person name="Jarju S."/>
            <person name="Secka A."/>
            <person name="Antonio M."/>
            <person name="Oren A."/>
            <person name="Chaudhuri R.R."/>
            <person name="La Ragione R."/>
            <person name="Hildebrand F."/>
            <person name="Pallen M.J."/>
        </authorList>
    </citation>
    <scope>NUCLEOTIDE SEQUENCE</scope>
    <source>
        <strain evidence="8">1748</strain>
    </source>
</reference>
<evidence type="ECO:0000256" key="2">
    <source>
        <dbReference type="ARBA" id="ARBA00005697"/>
    </source>
</evidence>
<dbReference type="InterPro" id="IPR006043">
    <property type="entry name" value="NCS2"/>
</dbReference>
<dbReference type="AlphaFoldDB" id="A0A9D9GRL1"/>
<dbReference type="Proteomes" id="UP000823629">
    <property type="component" value="Unassembled WGS sequence"/>
</dbReference>
<feature type="transmembrane region" description="Helical" evidence="7">
    <location>
        <begin position="173"/>
        <end position="190"/>
    </location>
</feature>
<feature type="transmembrane region" description="Helical" evidence="7">
    <location>
        <begin position="382"/>
        <end position="400"/>
    </location>
</feature>
<name>A0A9D9GRL1_9BACL</name>
<comment type="similarity">
    <text evidence="2">Belongs to the nucleobase:cation symporter-2 (NCS2) (TC 2.A.40) family. Azg-like subfamily.</text>
</comment>
<sequence length="488" mass="51524">MVNAIRKFFHLEERQASFKSEIIGGLVTFAAMIYILPVNSSILSSMGMSQEGVFVSTALVSFLVTLIMGVFANYPIALSAGMGMNAYLAYTVCAQMGYSWQESMLLLLVNGIIFFCFTLTPLRRIIIEAIPVGLKAAISIGLGGFILFVGAQGCGLISDSSTLVTLGDFSKPGVLLACLGILLTLGLSALRKQGIVSKLAVPIGLLVTAVVGVIWSSIIYSVSGSQQAFDSGLPIAPWLDEGLSWGANGLKDVIFFGALNGETDIGAMFKSIFTNVDGYIAIFTLIFVNLFDTTATLVTAGRDCGLLDKEGRLVNGQKAMVADAFGALICGPLGTSTVTSFAESTVGISLGAKTGLSSCVTALLFLLAGFAFPVFSIFSYSSVNAIALVVVGLTIMSSSFKELASGDKTMLISGIMTFVTMILTYSLSNGMGIGMITYIVMKVFQGKAKEVSIPVYVIGLFFLLEFVITGISNAILISSVNNLFQLRQ</sequence>
<dbReference type="Pfam" id="PF00860">
    <property type="entry name" value="Xan_ur_permease"/>
    <property type="match status" value="1"/>
</dbReference>
<reference evidence="8" key="1">
    <citation type="submission" date="2020-10" db="EMBL/GenBank/DDBJ databases">
        <authorList>
            <person name="Gilroy R."/>
        </authorList>
    </citation>
    <scope>NUCLEOTIDE SEQUENCE</scope>
    <source>
        <strain evidence="8">1748</strain>
    </source>
</reference>
<evidence type="ECO:0000256" key="7">
    <source>
        <dbReference type="SAM" id="Phobius"/>
    </source>
</evidence>
<dbReference type="GO" id="GO:0005345">
    <property type="term" value="F:purine nucleobase transmembrane transporter activity"/>
    <property type="evidence" value="ECO:0007669"/>
    <property type="project" value="TreeGrafter"/>
</dbReference>
<keyword evidence="5 7" id="KW-1133">Transmembrane helix</keyword>
<evidence type="ECO:0000256" key="3">
    <source>
        <dbReference type="ARBA" id="ARBA00022448"/>
    </source>
</evidence>
<evidence type="ECO:0000256" key="5">
    <source>
        <dbReference type="ARBA" id="ARBA00022989"/>
    </source>
</evidence>
<keyword evidence="4 7" id="KW-0812">Transmembrane</keyword>
<proteinExistence type="inferred from homology"/>
<comment type="subcellular location">
    <subcellularLocation>
        <location evidence="1">Endomembrane system</location>
        <topology evidence="1">Multi-pass membrane protein</topology>
    </subcellularLocation>
</comment>
<dbReference type="EMBL" id="JADING010000064">
    <property type="protein sequence ID" value="MBO8414291.1"/>
    <property type="molecule type" value="Genomic_DNA"/>
</dbReference>
<keyword evidence="6 7" id="KW-0472">Membrane</keyword>
<feature type="transmembrane region" description="Helical" evidence="7">
    <location>
        <begin position="134"/>
        <end position="153"/>
    </location>
</feature>
<dbReference type="PANTHER" id="PTHR43337:SF1">
    <property type="entry name" value="XANTHINE_URACIL PERMEASE C887.17-RELATED"/>
    <property type="match status" value="1"/>
</dbReference>
<feature type="transmembrane region" description="Helical" evidence="7">
    <location>
        <begin position="354"/>
        <end position="375"/>
    </location>
</feature>
<organism evidence="8 9">
    <name type="scientific">Candidatus Scatoplasma merdavium</name>
    <dbReference type="NCBI Taxonomy" id="2840932"/>
    <lineage>
        <taxon>Bacteria</taxon>
        <taxon>Bacillati</taxon>
        <taxon>Bacillota</taxon>
        <taxon>Bacilli</taxon>
        <taxon>Bacillales</taxon>
        <taxon>Candidatus Scatoplasma</taxon>
    </lineage>
</organism>
<feature type="transmembrane region" description="Helical" evidence="7">
    <location>
        <begin position="21"/>
        <end position="40"/>
    </location>
</feature>
<feature type="transmembrane region" description="Helical" evidence="7">
    <location>
        <begin position="104"/>
        <end position="122"/>
    </location>
</feature>
<feature type="transmembrane region" description="Helical" evidence="7">
    <location>
        <begin position="321"/>
        <end position="342"/>
    </location>
</feature>
<feature type="transmembrane region" description="Helical" evidence="7">
    <location>
        <begin position="199"/>
        <end position="222"/>
    </location>
</feature>
<dbReference type="PANTHER" id="PTHR43337">
    <property type="entry name" value="XANTHINE/URACIL PERMEASE C887.17-RELATED"/>
    <property type="match status" value="1"/>
</dbReference>
<evidence type="ECO:0000256" key="4">
    <source>
        <dbReference type="ARBA" id="ARBA00022692"/>
    </source>
</evidence>
<dbReference type="GO" id="GO:0012505">
    <property type="term" value="C:endomembrane system"/>
    <property type="evidence" value="ECO:0007669"/>
    <property type="project" value="UniProtKB-SubCell"/>
</dbReference>
<evidence type="ECO:0000313" key="9">
    <source>
        <dbReference type="Proteomes" id="UP000823629"/>
    </source>
</evidence>
<feature type="transmembrane region" description="Helical" evidence="7">
    <location>
        <begin position="453"/>
        <end position="477"/>
    </location>
</feature>